<sequence>MASAYKVSFFEAIKIRRSILSVAKESPISDDRIVMIVNHAIKHAPSPFHVQSCRAIVLFGEEHEKLWDIGMQRSKESIPPEAFQNVEGKIKGFKEAYGTVLFFEDSDAVKALPPPLQNISSQYPEWNEHSSGMTQFIAWTALATEGLGCSLQHYQPTISKDVAEIWNVPESWSLRAQLVFGKPTGPPRGGVEKKFAPLEGRVKVYGKN</sequence>
<dbReference type="GO" id="GO:0005634">
    <property type="term" value="C:nucleus"/>
    <property type="evidence" value="ECO:0007669"/>
    <property type="project" value="UniProtKB-SubCell"/>
</dbReference>
<dbReference type="PANTHER" id="PTHR43035">
    <property type="entry name" value="FATTY ACID REPRESSION MUTANT PROTEIN 2-RELATED"/>
    <property type="match status" value="1"/>
</dbReference>
<keyword evidence="9" id="KW-1185">Reference proteome</keyword>
<dbReference type="HOGENOM" id="CLU_073125_1_0_1"/>
<dbReference type="GO" id="GO:0005737">
    <property type="term" value="C:cytoplasm"/>
    <property type="evidence" value="ECO:0007669"/>
    <property type="project" value="UniProtKB-SubCell"/>
</dbReference>
<comment type="subcellular location">
    <subcellularLocation>
        <location evidence="2">Cytoplasm</location>
    </subcellularLocation>
    <subcellularLocation>
        <location evidence="1">Nucleus</location>
    </subcellularLocation>
</comment>
<dbReference type="FunFam" id="3.40.109.10:FF:000001">
    <property type="entry name" value="Nitroreductase family"/>
    <property type="match status" value="1"/>
</dbReference>
<dbReference type="AlphaFoldDB" id="A0A0C3HAC2"/>
<dbReference type="InterPro" id="IPR029479">
    <property type="entry name" value="Nitroreductase"/>
</dbReference>
<dbReference type="GO" id="GO:0034599">
    <property type="term" value="P:cellular response to oxidative stress"/>
    <property type="evidence" value="ECO:0007669"/>
    <property type="project" value="InterPro"/>
</dbReference>
<keyword evidence="5" id="KW-0560">Oxidoreductase</keyword>
<dbReference type="InterPro" id="IPR033877">
    <property type="entry name" value="Frm2/Hbn1"/>
</dbReference>
<dbReference type="InterPro" id="IPR000415">
    <property type="entry name" value="Nitroreductase-like"/>
</dbReference>
<evidence type="ECO:0000259" key="7">
    <source>
        <dbReference type="Pfam" id="PF00881"/>
    </source>
</evidence>
<reference evidence="8 9" key="1">
    <citation type="submission" date="2014-04" db="EMBL/GenBank/DDBJ databases">
        <authorList>
            <consortium name="DOE Joint Genome Institute"/>
            <person name="Kuo A."/>
            <person name="Martino E."/>
            <person name="Perotto S."/>
            <person name="Kohler A."/>
            <person name="Nagy L.G."/>
            <person name="Floudas D."/>
            <person name="Copeland A."/>
            <person name="Barry K.W."/>
            <person name="Cichocki N."/>
            <person name="Veneault-Fourrey C."/>
            <person name="LaButti K."/>
            <person name="Lindquist E.A."/>
            <person name="Lipzen A."/>
            <person name="Lundell T."/>
            <person name="Morin E."/>
            <person name="Murat C."/>
            <person name="Sun H."/>
            <person name="Tunlid A."/>
            <person name="Henrissat B."/>
            <person name="Grigoriev I.V."/>
            <person name="Hibbett D.S."/>
            <person name="Martin F."/>
            <person name="Nordberg H.P."/>
            <person name="Cantor M.N."/>
            <person name="Hua S.X."/>
        </authorList>
    </citation>
    <scope>NUCLEOTIDE SEQUENCE [LARGE SCALE GENOMIC DNA]</scope>
    <source>
        <strain evidence="8 9">Zn</strain>
    </source>
</reference>
<comment type="similarity">
    <text evidence="3">Belongs to the nitroreductase family.</text>
</comment>
<feature type="domain" description="Nitroreductase" evidence="7">
    <location>
        <begin position="14"/>
        <end position="182"/>
    </location>
</feature>
<evidence type="ECO:0000256" key="2">
    <source>
        <dbReference type="ARBA" id="ARBA00004496"/>
    </source>
</evidence>
<evidence type="ECO:0000313" key="9">
    <source>
        <dbReference type="Proteomes" id="UP000054321"/>
    </source>
</evidence>
<dbReference type="SUPFAM" id="SSF55469">
    <property type="entry name" value="FMN-dependent nitroreductase-like"/>
    <property type="match status" value="1"/>
</dbReference>
<dbReference type="Proteomes" id="UP000054321">
    <property type="component" value="Unassembled WGS sequence"/>
</dbReference>
<gene>
    <name evidence="8" type="ORF">OIDMADRAFT_166941</name>
</gene>
<name>A0A0C3HAC2_OIDMZ</name>
<evidence type="ECO:0000256" key="4">
    <source>
        <dbReference type="ARBA" id="ARBA00022490"/>
    </source>
</evidence>
<dbReference type="CDD" id="cd02140">
    <property type="entry name" value="Frm2-like"/>
    <property type="match status" value="1"/>
</dbReference>
<evidence type="ECO:0000313" key="8">
    <source>
        <dbReference type="EMBL" id="KIM99316.1"/>
    </source>
</evidence>
<organism evidence="8 9">
    <name type="scientific">Oidiodendron maius (strain Zn)</name>
    <dbReference type="NCBI Taxonomy" id="913774"/>
    <lineage>
        <taxon>Eukaryota</taxon>
        <taxon>Fungi</taxon>
        <taxon>Dikarya</taxon>
        <taxon>Ascomycota</taxon>
        <taxon>Pezizomycotina</taxon>
        <taxon>Leotiomycetes</taxon>
        <taxon>Leotiomycetes incertae sedis</taxon>
        <taxon>Myxotrichaceae</taxon>
        <taxon>Oidiodendron</taxon>
    </lineage>
</organism>
<evidence type="ECO:0000256" key="1">
    <source>
        <dbReference type="ARBA" id="ARBA00004123"/>
    </source>
</evidence>
<dbReference type="OrthoDB" id="2138173at2759"/>
<reference evidence="9" key="2">
    <citation type="submission" date="2015-01" db="EMBL/GenBank/DDBJ databases">
        <title>Evolutionary Origins and Diversification of the Mycorrhizal Mutualists.</title>
        <authorList>
            <consortium name="DOE Joint Genome Institute"/>
            <consortium name="Mycorrhizal Genomics Consortium"/>
            <person name="Kohler A."/>
            <person name="Kuo A."/>
            <person name="Nagy L.G."/>
            <person name="Floudas D."/>
            <person name="Copeland A."/>
            <person name="Barry K.W."/>
            <person name="Cichocki N."/>
            <person name="Veneault-Fourrey C."/>
            <person name="LaButti K."/>
            <person name="Lindquist E.A."/>
            <person name="Lipzen A."/>
            <person name="Lundell T."/>
            <person name="Morin E."/>
            <person name="Murat C."/>
            <person name="Riley R."/>
            <person name="Ohm R."/>
            <person name="Sun H."/>
            <person name="Tunlid A."/>
            <person name="Henrissat B."/>
            <person name="Grigoriev I.V."/>
            <person name="Hibbett D.S."/>
            <person name="Martin F."/>
        </authorList>
    </citation>
    <scope>NUCLEOTIDE SEQUENCE [LARGE SCALE GENOMIC DNA]</scope>
    <source>
        <strain evidence="9">Zn</strain>
    </source>
</reference>
<evidence type="ECO:0000256" key="5">
    <source>
        <dbReference type="ARBA" id="ARBA00023002"/>
    </source>
</evidence>
<protein>
    <recommendedName>
        <fullName evidence="7">Nitroreductase domain-containing protein</fullName>
    </recommendedName>
</protein>
<dbReference type="EMBL" id="KN832879">
    <property type="protein sequence ID" value="KIM99316.1"/>
    <property type="molecule type" value="Genomic_DNA"/>
</dbReference>
<proteinExistence type="inferred from homology"/>
<evidence type="ECO:0000256" key="6">
    <source>
        <dbReference type="ARBA" id="ARBA00023242"/>
    </source>
</evidence>
<dbReference type="FunCoup" id="A0A0C3HAC2">
    <property type="interactions" value="38"/>
</dbReference>
<dbReference type="PANTHER" id="PTHR43035:SF1">
    <property type="entry name" value="FATTY ACID REPRESSION MUTANT PROTEIN 2-RELATED"/>
    <property type="match status" value="1"/>
</dbReference>
<keyword evidence="4" id="KW-0963">Cytoplasm</keyword>
<dbReference type="Pfam" id="PF00881">
    <property type="entry name" value="Nitroreductase"/>
    <property type="match status" value="1"/>
</dbReference>
<dbReference type="Gene3D" id="3.40.109.10">
    <property type="entry name" value="NADH Oxidase"/>
    <property type="match status" value="1"/>
</dbReference>
<dbReference type="STRING" id="913774.A0A0C3HAC2"/>
<keyword evidence="6" id="KW-0539">Nucleus</keyword>
<evidence type="ECO:0000256" key="3">
    <source>
        <dbReference type="ARBA" id="ARBA00007118"/>
    </source>
</evidence>
<dbReference type="GO" id="GO:0016491">
    <property type="term" value="F:oxidoreductase activity"/>
    <property type="evidence" value="ECO:0007669"/>
    <property type="project" value="UniProtKB-KW"/>
</dbReference>
<dbReference type="InParanoid" id="A0A0C3HAC2"/>
<accession>A0A0C3HAC2</accession>